<accession>A0A1G4MD18</accession>
<dbReference type="OMA" id="FFCQMGR"/>
<keyword evidence="3" id="KW-1185">Reference proteome</keyword>
<dbReference type="STRING" id="4955.A0A1G4MD18"/>
<dbReference type="SUPFAM" id="SSF52821">
    <property type="entry name" value="Rhodanese/Cell cycle control phosphatase"/>
    <property type="match status" value="1"/>
</dbReference>
<name>A0A1G4MD18_LACFM</name>
<feature type="domain" description="Rhodanese" evidence="1">
    <location>
        <begin position="39"/>
        <end position="131"/>
    </location>
</feature>
<dbReference type="InterPro" id="IPR001763">
    <property type="entry name" value="Rhodanese-like_dom"/>
</dbReference>
<dbReference type="AlphaFoldDB" id="A0A1G4MD18"/>
<evidence type="ECO:0000313" key="3">
    <source>
        <dbReference type="Proteomes" id="UP000190831"/>
    </source>
</evidence>
<dbReference type="Proteomes" id="UP000190831">
    <property type="component" value="Chromosome E"/>
</dbReference>
<evidence type="ECO:0000259" key="1">
    <source>
        <dbReference type="PROSITE" id="PS50206"/>
    </source>
</evidence>
<sequence length="133" mass="15118">MWKAIVNALNGDASQSESIREYNYEDVKQLVATPDSSRVLVDVREKDEYHEGFIPGAVNMPYRSTPKALSLNPQEFMQKFGFGKPSTDKELIFYCASGFRANNARNEAQEAGYFNTSVYPGSWKDWISREDSD</sequence>
<dbReference type="Pfam" id="PF00581">
    <property type="entry name" value="Rhodanese"/>
    <property type="match status" value="1"/>
</dbReference>
<dbReference type="OrthoDB" id="566238at2759"/>
<proteinExistence type="predicted"/>
<evidence type="ECO:0000313" key="2">
    <source>
        <dbReference type="EMBL" id="SCW01749.1"/>
    </source>
</evidence>
<dbReference type="PROSITE" id="PS50206">
    <property type="entry name" value="RHODANESE_3"/>
    <property type="match status" value="1"/>
</dbReference>
<protein>
    <submittedName>
        <fullName evidence="2">LAFE_0E06414g1_1</fullName>
    </submittedName>
</protein>
<dbReference type="CDD" id="cd01519">
    <property type="entry name" value="RHOD_HSP67B2"/>
    <property type="match status" value="1"/>
</dbReference>
<dbReference type="GO" id="GO:0004792">
    <property type="term" value="F:thiosulfate-cyanide sulfurtransferase activity"/>
    <property type="evidence" value="ECO:0007669"/>
    <property type="project" value="TreeGrafter"/>
</dbReference>
<organism evidence="2 3">
    <name type="scientific">Lachancea fermentati</name>
    <name type="common">Zygosaccharomyces fermentati</name>
    <dbReference type="NCBI Taxonomy" id="4955"/>
    <lineage>
        <taxon>Eukaryota</taxon>
        <taxon>Fungi</taxon>
        <taxon>Dikarya</taxon>
        <taxon>Ascomycota</taxon>
        <taxon>Saccharomycotina</taxon>
        <taxon>Saccharomycetes</taxon>
        <taxon>Saccharomycetales</taxon>
        <taxon>Saccharomycetaceae</taxon>
        <taxon>Lachancea</taxon>
    </lineage>
</organism>
<dbReference type="InterPro" id="IPR036873">
    <property type="entry name" value="Rhodanese-like_dom_sf"/>
</dbReference>
<dbReference type="SMART" id="SM00450">
    <property type="entry name" value="RHOD"/>
    <property type="match status" value="1"/>
</dbReference>
<gene>
    <name evidence="2" type="ORF">LAFE_0E06414G</name>
</gene>
<reference evidence="3" key="1">
    <citation type="submission" date="2016-03" db="EMBL/GenBank/DDBJ databases">
        <authorList>
            <person name="Devillers H."/>
        </authorList>
    </citation>
    <scope>NUCLEOTIDE SEQUENCE [LARGE SCALE GENOMIC DNA]</scope>
</reference>
<dbReference type="GO" id="GO:0005739">
    <property type="term" value="C:mitochondrion"/>
    <property type="evidence" value="ECO:0007669"/>
    <property type="project" value="TreeGrafter"/>
</dbReference>
<dbReference type="Gene3D" id="3.40.250.10">
    <property type="entry name" value="Rhodanese-like domain"/>
    <property type="match status" value="1"/>
</dbReference>
<dbReference type="EMBL" id="LT598488">
    <property type="protein sequence ID" value="SCW01749.1"/>
    <property type="molecule type" value="Genomic_DNA"/>
</dbReference>
<dbReference type="PANTHER" id="PTHR44086:SF10">
    <property type="entry name" value="THIOSULFATE SULFURTRANSFERASE_RHODANESE-LIKE DOMAIN-CONTAINING PROTEIN 3"/>
    <property type="match status" value="1"/>
</dbReference>
<dbReference type="PANTHER" id="PTHR44086">
    <property type="entry name" value="THIOSULFATE SULFURTRANSFERASE RDL2, MITOCHONDRIAL-RELATED"/>
    <property type="match status" value="1"/>
</dbReference>